<dbReference type="CDD" id="cd07716">
    <property type="entry name" value="RNaseZ_short-form-like_MBL-fold"/>
    <property type="match status" value="1"/>
</dbReference>
<protein>
    <submittedName>
        <fullName evidence="3">Metallo-beta-lactamase domain protein</fullName>
    </submittedName>
</protein>
<dbReference type="Proteomes" id="UP000003597">
    <property type="component" value="Unassembled WGS sequence"/>
</dbReference>
<dbReference type="Gene3D" id="3.60.15.10">
    <property type="entry name" value="Ribonuclease Z/Hydroxyacylglutathione hydrolase-like"/>
    <property type="match status" value="1"/>
</dbReference>
<sequence length="259" mass="28618">MLYHINEVYFEKGSAVMKLTVFGHWGGYPVANEGTSSYLLEEAGFKLLIDVGASAVSIMQNFIDPDDIDAAIISHYHPDHVADVGILQHIRLLSQKKEKPPVLPIYGHKEDERGYSYLEMANVTKAVEYKADDTLEIGPFKVTFLKTVHPVPCYAMRIEAAGKIFVYTADSAYQDSFIPFAENADLLVTDTNFFHDLAGKTKVHMASTEVAKIAKEANVKSLLLSHLPEVGDLEVLKQEAAAIYTGEIALASKGFTKTF</sequence>
<dbReference type="InterPro" id="IPR036866">
    <property type="entry name" value="RibonucZ/Hydroxyglut_hydro"/>
</dbReference>
<name>A0AB72Z7Q9_LISIO</name>
<feature type="domain" description="Metallo-beta-lactamase" evidence="2">
    <location>
        <begin position="34"/>
        <end position="226"/>
    </location>
</feature>
<organism evidence="3 4">
    <name type="scientific">Listeria innocua ATCC 33091</name>
    <dbReference type="NCBI Taxonomy" id="1002366"/>
    <lineage>
        <taxon>Bacteria</taxon>
        <taxon>Bacillati</taxon>
        <taxon>Bacillota</taxon>
        <taxon>Bacilli</taxon>
        <taxon>Bacillales</taxon>
        <taxon>Listeriaceae</taxon>
        <taxon>Listeria</taxon>
    </lineage>
</organism>
<comment type="caution">
    <text evidence="3">The sequence shown here is derived from an EMBL/GenBank/DDBJ whole genome shotgun (WGS) entry which is preliminary data.</text>
</comment>
<dbReference type="GO" id="GO:0042781">
    <property type="term" value="F:3'-tRNA processing endoribonuclease activity"/>
    <property type="evidence" value="ECO:0007669"/>
    <property type="project" value="TreeGrafter"/>
</dbReference>
<dbReference type="InterPro" id="IPR001279">
    <property type="entry name" value="Metallo-B-lactamas"/>
</dbReference>
<dbReference type="SUPFAM" id="SSF56281">
    <property type="entry name" value="Metallo-hydrolase/oxidoreductase"/>
    <property type="match status" value="1"/>
</dbReference>
<keyword evidence="1" id="KW-0862">Zinc</keyword>
<evidence type="ECO:0000256" key="1">
    <source>
        <dbReference type="ARBA" id="ARBA00022833"/>
    </source>
</evidence>
<evidence type="ECO:0000313" key="3">
    <source>
        <dbReference type="EMBL" id="EHN60864.1"/>
    </source>
</evidence>
<evidence type="ECO:0000259" key="2">
    <source>
        <dbReference type="SMART" id="SM00849"/>
    </source>
</evidence>
<dbReference type="SMART" id="SM00849">
    <property type="entry name" value="Lactamase_B"/>
    <property type="match status" value="1"/>
</dbReference>
<dbReference type="EMBL" id="AGCN01000032">
    <property type="protein sequence ID" value="EHN60864.1"/>
    <property type="molecule type" value="Genomic_DNA"/>
</dbReference>
<evidence type="ECO:0000313" key="4">
    <source>
        <dbReference type="Proteomes" id="UP000003597"/>
    </source>
</evidence>
<gene>
    <name evidence="3" type="ORF">HMPREF0557_01602</name>
</gene>
<dbReference type="PANTHER" id="PTHR46018">
    <property type="entry name" value="ZINC PHOSPHODIESTERASE ELAC PROTEIN 1"/>
    <property type="match status" value="1"/>
</dbReference>
<reference evidence="3 4" key="1">
    <citation type="submission" date="2011-08" db="EMBL/GenBank/DDBJ databases">
        <authorList>
            <person name="Weinstock G."/>
            <person name="Sodergren E."/>
            <person name="Clifton S."/>
            <person name="Fulton L."/>
            <person name="Fulton B."/>
            <person name="Courtney L."/>
            <person name="Fronick C."/>
            <person name="Harrison M."/>
            <person name="Strong C."/>
            <person name="Farmer C."/>
            <person name="Delahaunty K."/>
            <person name="Markovic C."/>
            <person name="Hall O."/>
            <person name="Minx P."/>
            <person name="Tomlinson C."/>
            <person name="Mitreva M."/>
            <person name="Hou S."/>
            <person name="Chen J."/>
            <person name="Wollam A."/>
            <person name="Pepin K.H."/>
            <person name="Johnson M."/>
            <person name="Bhonagiri V."/>
            <person name="Zhang X."/>
            <person name="Suruliraj S."/>
            <person name="Warren W."/>
            <person name="Chinwalla A."/>
            <person name="Mardis E.R."/>
            <person name="Wilson R.K."/>
        </authorList>
    </citation>
    <scope>NUCLEOTIDE SEQUENCE [LARGE SCALE GENOMIC DNA]</scope>
    <source>
        <strain evidence="3 4">ATCC 33091</strain>
    </source>
</reference>
<dbReference type="Pfam" id="PF12706">
    <property type="entry name" value="Lactamase_B_2"/>
    <property type="match status" value="1"/>
</dbReference>
<dbReference type="PANTHER" id="PTHR46018:SF4">
    <property type="entry name" value="METALLO-HYDROLASE YHFI-RELATED"/>
    <property type="match status" value="1"/>
</dbReference>
<dbReference type="AlphaFoldDB" id="A0AB72Z7Q9"/>
<keyword evidence="4" id="KW-1185">Reference proteome</keyword>
<proteinExistence type="predicted"/>
<accession>A0AB72Z7Q9</accession>